<dbReference type="RefSeq" id="WP_042492311.1">
    <property type="nucleotide sequence ID" value="NZ_JBHSSG010000013.1"/>
</dbReference>
<feature type="region of interest" description="Disordered" evidence="5">
    <location>
        <begin position="1343"/>
        <end position="1390"/>
    </location>
</feature>
<evidence type="ECO:0000313" key="9">
    <source>
        <dbReference type="EMBL" id="MFC6179426.1"/>
    </source>
</evidence>
<keyword evidence="6" id="KW-1133">Transmembrane helix</keyword>
<feature type="compositionally biased region" description="Polar residues" evidence="5">
    <location>
        <begin position="1343"/>
        <end position="1356"/>
    </location>
</feature>
<comment type="caution">
    <text evidence="9">The sequence shown here is derived from an EMBL/GenBank/DDBJ whole genome shotgun (WGS) entry which is preliminary data.</text>
</comment>
<evidence type="ECO:0000256" key="6">
    <source>
        <dbReference type="SAM" id="Phobius"/>
    </source>
</evidence>
<feature type="compositionally biased region" description="Polar residues" evidence="5">
    <location>
        <begin position="198"/>
        <end position="255"/>
    </location>
</feature>
<feature type="compositionally biased region" description="Polar residues" evidence="5">
    <location>
        <begin position="480"/>
        <end position="498"/>
    </location>
</feature>
<feature type="compositionally biased region" description="Polar residues" evidence="5">
    <location>
        <begin position="1373"/>
        <end position="1390"/>
    </location>
</feature>
<feature type="compositionally biased region" description="Basic and acidic residues" evidence="5">
    <location>
        <begin position="867"/>
        <end position="879"/>
    </location>
</feature>
<sequence>MSTFSRTATLFSTVALGSMLTATTVSSVDTVIHAAETTQTAAQKQSYKLQILQGDKDTPSTASQFYLDTISLEKLANGDYYAYLTSNTPANLGDEPIASTDTQHQVVKMGTKQNNGYNQTVYRMTLSANELASGQPIKTNIHVNIPMMNYDHNYTIRLNIQGFKPEPVASSQSTSSASTTNSSAVAPSSSVANSATTESNVANGVSQSTKNNPSSTTDTSKSTVAKTDSSQNDSQQATSDTAASTVNNSQTTKSTVDAKADDQIPAGKEVKMTADQGMDRFLKPSAYINIKGDLTDVTLSLNSDKVISMIPYMIFDGQKKDVTSQNITFTIPTKDLVADKDGNVTLASTTHVDAADHVMDYPSNLTFNISQLMPAQKTFKTGDYQIAVSPDSQMDRFFAPKFNVKVGDVTSTVTVTYQNPNMMAMIPNVTFDGQTKDLNGKTTVDFTIPTKDLTPNKDGKVTIASFTSVPMSPHKGYASNITLDMNPALTNPSNDQTDSSASSSSETPVKPDKDILQDGTYSINYNVYKSGTTDASTMATYMTESAKVTVKKGEATVDFATKNDAMSMMKEFSINGVKAQAKGDSWIVKLPVKDLTKTANAQMTIFVAAINFTETPSADIVFDMKSVKTLDNDGGASSSSSAASSSKPSQSSSSATSSSKPSSSSSSAASSSKPSSSSSSAASSSKPTTPANPTIEKDGNYSINYKIYKSGTTDASTMATYMTESAKVTVKKGEATIDFATKNDAMSMMKEFSINGVKAQAKGDSWIVKLPIKDLTKTANAQMTIFVAAINFTETPSADIVFDMKSLKALDNDGGASSSSSATSSSKPSQSSSSAASSSKPSQSSSSAASSSKPSSSSSSASSSSKPENKPEQKLTTDFKDGTYNVNYHIYKSGTTNNSTMSQYMTTSAKVVIKDGKATISFATKNKAMSMMKEFSVNGVNAKANGDNWTVTVPAKSLAKTLTAHMHIEVPQIGLTEDPDADIKFDIAKGTKPINPGKDNGKNETDGHGNGNTTPKPTSTENNKKLSLKNNGIYSINYRVYKTGTHAKSTMQQYMTASANILVKDGNATIKFATKNGAMSLMKAFSINGVTAHKNGNAWQVTLPVSSLRQTIKAHMTIFVPSINFTEHPDADIVFDLSSLKNSNAKTTDFTKTKTDNTTPTSVNGAVSLPTGHQNAIRNAVLHQLTILHGNNNSTSVAAQYFLPTIQLVHNANGSYTGYITTHTPVMMGRNPISFMDGNHQVQLVNTIKTGSYYQSTYRLSLSENEIKAPIATSIHVKFTAPLNYDHIYTIRLVIGRILNDASEATQPTTGLPDSSNLTTSPLNSDVSHGTFTTDFNSNAITGTSFTPLNTTNDDSQNNEKKANTIKPHTKKNSNATQVNKDAQADSKSNNTTQRNVLIVAGGILAAALGYIGVALLTNFFKMR</sequence>
<evidence type="ECO:0000256" key="2">
    <source>
        <dbReference type="ARBA" id="ARBA00022512"/>
    </source>
</evidence>
<evidence type="ECO:0000259" key="8">
    <source>
        <dbReference type="PROSITE" id="PS50978"/>
    </source>
</evidence>
<feature type="compositionally biased region" description="Low complexity" evidence="5">
    <location>
        <begin position="816"/>
        <end position="866"/>
    </location>
</feature>
<feature type="signal peptide" evidence="7">
    <location>
        <begin position="1"/>
        <end position="27"/>
    </location>
</feature>
<feature type="region of interest" description="Disordered" evidence="5">
    <location>
        <begin position="813"/>
        <end position="879"/>
    </location>
</feature>
<keyword evidence="3 7" id="KW-0732">Signal</keyword>
<dbReference type="SUPFAM" id="SSF158911">
    <property type="entry name" value="NEAT domain-like"/>
    <property type="match status" value="6"/>
</dbReference>
<keyword evidence="4" id="KW-0572">Peptidoglycan-anchor</keyword>
<feature type="chain" id="PRO_5046007252" evidence="7">
    <location>
        <begin position="28"/>
        <end position="1424"/>
    </location>
</feature>
<evidence type="ECO:0000313" key="10">
    <source>
        <dbReference type="Proteomes" id="UP001596158"/>
    </source>
</evidence>
<dbReference type="InterPro" id="IPR037250">
    <property type="entry name" value="NEAT_dom_sf"/>
</dbReference>
<gene>
    <name evidence="9" type="ORF">ACFQGR_08565</name>
</gene>
<dbReference type="Proteomes" id="UP001596158">
    <property type="component" value="Unassembled WGS sequence"/>
</dbReference>
<feature type="compositionally biased region" description="Basic and acidic residues" evidence="5">
    <location>
        <begin position="256"/>
        <end position="269"/>
    </location>
</feature>
<evidence type="ECO:0000256" key="5">
    <source>
        <dbReference type="SAM" id="MobiDB-lite"/>
    </source>
</evidence>
<evidence type="ECO:0000256" key="7">
    <source>
        <dbReference type="SAM" id="SignalP"/>
    </source>
</evidence>
<keyword evidence="2" id="KW-0134">Cell wall</keyword>
<feature type="transmembrane region" description="Helical" evidence="6">
    <location>
        <begin position="1397"/>
        <end position="1421"/>
    </location>
</feature>
<feature type="compositionally biased region" description="Polar residues" evidence="5">
    <location>
        <begin position="1011"/>
        <end position="1021"/>
    </location>
</feature>
<feature type="compositionally biased region" description="Low complexity" evidence="5">
    <location>
        <begin position="167"/>
        <end position="197"/>
    </location>
</feature>
<feature type="domain" description="NEAT" evidence="8">
    <location>
        <begin position="879"/>
        <end position="993"/>
    </location>
</feature>
<comment type="subcellular location">
    <subcellularLocation>
        <location evidence="1">Secreted</location>
        <location evidence="1">Cell wall</location>
        <topology evidence="1">Peptidoglycan-anchor</topology>
    </subcellularLocation>
</comment>
<dbReference type="InterPro" id="IPR050436">
    <property type="entry name" value="IsdA"/>
</dbReference>
<dbReference type="PANTHER" id="PTHR37824">
    <property type="entry name" value="IRON-REGULATED SURFACE DETERMINANT PROTEIN C"/>
    <property type="match status" value="1"/>
</dbReference>
<protein>
    <submittedName>
        <fullName evidence="9">NEAT domain-containing protein</fullName>
    </submittedName>
</protein>
<feature type="region of interest" description="Disordered" evidence="5">
    <location>
        <begin position="632"/>
        <end position="697"/>
    </location>
</feature>
<feature type="region of interest" description="Disordered" evidence="5">
    <location>
        <begin position="987"/>
        <end position="1026"/>
    </location>
</feature>
<feature type="region of interest" description="Disordered" evidence="5">
    <location>
        <begin position="166"/>
        <end position="269"/>
    </location>
</feature>
<dbReference type="PANTHER" id="PTHR37824:SF1">
    <property type="entry name" value="IRON-REGULATED SURFACE DETERMINANT PROTEIN C"/>
    <property type="match status" value="1"/>
</dbReference>
<keyword evidence="6" id="KW-0472">Membrane</keyword>
<dbReference type="EMBL" id="JBHSSG010000013">
    <property type="protein sequence ID" value="MFC6179426.1"/>
    <property type="molecule type" value="Genomic_DNA"/>
</dbReference>
<dbReference type="CDD" id="cd06920">
    <property type="entry name" value="NEAT"/>
    <property type="match status" value="4"/>
</dbReference>
<feature type="compositionally biased region" description="Low complexity" evidence="5">
    <location>
        <begin position="636"/>
        <end position="691"/>
    </location>
</feature>
<evidence type="ECO:0000256" key="3">
    <source>
        <dbReference type="ARBA" id="ARBA00022729"/>
    </source>
</evidence>
<feature type="region of interest" description="Disordered" evidence="5">
    <location>
        <begin position="1305"/>
        <end position="1324"/>
    </location>
</feature>
<accession>A0ABW1RVA8</accession>
<reference evidence="10" key="1">
    <citation type="journal article" date="2019" name="Int. J. Syst. Evol. Microbiol.">
        <title>The Global Catalogue of Microorganisms (GCM) 10K type strain sequencing project: providing services to taxonomists for standard genome sequencing and annotation.</title>
        <authorList>
            <consortium name="The Broad Institute Genomics Platform"/>
            <consortium name="The Broad Institute Genome Sequencing Center for Infectious Disease"/>
            <person name="Wu L."/>
            <person name="Ma J."/>
        </authorList>
    </citation>
    <scope>NUCLEOTIDE SEQUENCE [LARGE SCALE GENOMIC DNA]</scope>
    <source>
        <strain evidence="10">CCM 8924</strain>
    </source>
</reference>
<evidence type="ECO:0000256" key="1">
    <source>
        <dbReference type="ARBA" id="ARBA00004168"/>
    </source>
</evidence>
<proteinExistence type="predicted"/>
<keyword evidence="6" id="KW-0812">Transmembrane</keyword>
<dbReference type="SMART" id="SM00725">
    <property type="entry name" value="NEAT"/>
    <property type="match status" value="4"/>
</dbReference>
<dbReference type="Pfam" id="PF05031">
    <property type="entry name" value="NEAT"/>
    <property type="match status" value="5"/>
</dbReference>
<feature type="domain" description="NEAT" evidence="8">
    <location>
        <begin position="516"/>
        <end position="640"/>
    </location>
</feature>
<dbReference type="Gene3D" id="2.60.40.1850">
    <property type="match status" value="6"/>
</dbReference>
<name>A0ABW1RVA8_9LACO</name>
<organism evidence="9 10">
    <name type="scientific">Weissella sagaensis</name>
    <dbReference type="NCBI Taxonomy" id="2559928"/>
    <lineage>
        <taxon>Bacteria</taxon>
        <taxon>Bacillati</taxon>
        <taxon>Bacillota</taxon>
        <taxon>Bacilli</taxon>
        <taxon>Lactobacillales</taxon>
        <taxon>Lactobacillaceae</taxon>
        <taxon>Weissella</taxon>
    </lineage>
</organism>
<feature type="domain" description="NEAT" evidence="8">
    <location>
        <begin position="696"/>
        <end position="820"/>
    </location>
</feature>
<keyword evidence="2" id="KW-0964">Secreted</keyword>
<evidence type="ECO:0000256" key="4">
    <source>
        <dbReference type="ARBA" id="ARBA00023088"/>
    </source>
</evidence>
<feature type="region of interest" description="Disordered" evidence="5">
    <location>
        <begin position="480"/>
        <end position="516"/>
    </location>
</feature>
<keyword evidence="10" id="KW-1185">Reference proteome</keyword>
<feature type="domain" description="NEAT" evidence="8">
    <location>
        <begin position="1029"/>
        <end position="1143"/>
    </location>
</feature>
<dbReference type="InterPro" id="IPR006635">
    <property type="entry name" value="NEAT_dom"/>
</dbReference>
<dbReference type="PROSITE" id="PS50978">
    <property type="entry name" value="NEAT"/>
    <property type="match status" value="4"/>
</dbReference>